<comment type="similarity">
    <text evidence="4">Belongs to the cytochrome P450 family.</text>
</comment>
<keyword evidence="11" id="KW-0503">Monooxygenase</keyword>
<dbReference type="Proteomes" id="UP000695000">
    <property type="component" value="Unplaced"/>
</dbReference>
<evidence type="ECO:0000256" key="10">
    <source>
        <dbReference type="ARBA" id="ARBA00023004"/>
    </source>
</evidence>
<evidence type="ECO:0000256" key="5">
    <source>
        <dbReference type="ARBA" id="ARBA00022617"/>
    </source>
</evidence>
<evidence type="ECO:0000256" key="11">
    <source>
        <dbReference type="ARBA" id="ARBA00023033"/>
    </source>
</evidence>
<keyword evidence="9" id="KW-0560">Oxidoreductase</keyword>
<evidence type="ECO:0000313" key="14">
    <source>
        <dbReference type="RefSeq" id="XP_017769444.1"/>
    </source>
</evidence>
<keyword evidence="6" id="KW-0479">Metal-binding</keyword>
<reference evidence="14" key="1">
    <citation type="submission" date="2025-08" db="UniProtKB">
        <authorList>
            <consortium name="RefSeq"/>
        </authorList>
    </citation>
    <scope>IDENTIFICATION</scope>
    <source>
        <tissue evidence="14">Whole Larva</tissue>
    </source>
</reference>
<evidence type="ECO:0000256" key="2">
    <source>
        <dbReference type="ARBA" id="ARBA00004174"/>
    </source>
</evidence>
<dbReference type="InterPro" id="IPR036396">
    <property type="entry name" value="Cyt_P450_sf"/>
</dbReference>
<dbReference type="Gene3D" id="1.10.630.10">
    <property type="entry name" value="Cytochrome P450"/>
    <property type="match status" value="1"/>
</dbReference>
<keyword evidence="7" id="KW-0256">Endoplasmic reticulum</keyword>
<evidence type="ECO:0000256" key="12">
    <source>
        <dbReference type="ARBA" id="ARBA00023136"/>
    </source>
</evidence>
<dbReference type="PANTHER" id="PTHR24292:SF54">
    <property type="entry name" value="CYP9F3-RELATED"/>
    <property type="match status" value="1"/>
</dbReference>
<protein>
    <submittedName>
        <fullName evidence="14">Cytochrome P450 9e2-like</fullName>
    </submittedName>
</protein>
<dbReference type="PANTHER" id="PTHR24292">
    <property type="entry name" value="CYTOCHROME P450"/>
    <property type="match status" value="1"/>
</dbReference>
<dbReference type="InterPro" id="IPR001128">
    <property type="entry name" value="Cyt_P450"/>
</dbReference>
<name>A0ABM1M4E4_NICVS</name>
<keyword evidence="13" id="KW-1185">Reference proteome</keyword>
<evidence type="ECO:0000256" key="7">
    <source>
        <dbReference type="ARBA" id="ARBA00022824"/>
    </source>
</evidence>
<comment type="cofactor">
    <cofactor evidence="1">
        <name>heme</name>
        <dbReference type="ChEBI" id="CHEBI:30413"/>
    </cofactor>
</comment>
<evidence type="ECO:0000256" key="4">
    <source>
        <dbReference type="ARBA" id="ARBA00010617"/>
    </source>
</evidence>
<evidence type="ECO:0000256" key="6">
    <source>
        <dbReference type="ARBA" id="ARBA00022723"/>
    </source>
</evidence>
<dbReference type="GeneID" id="108557448"/>
<dbReference type="SUPFAM" id="SSF48264">
    <property type="entry name" value="Cytochrome P450"/>
    <property type="match status" value="1"/>
</dbReference>
<evidence type="ECO:0000256" key="3">
    <source>
        <dbReference type="ARBA" id="ARBA00004406"/>
    </source>
</evidence>
<evidence type="ECO:0000313" key="13">
    <source>
        <dbReference type="Proteomes" id="UP000695000"/>
    </source>
</evidence>
<evidence type="ECO:0000256" key="1">
    <source>
        <dbReference type="ARBA" id="ARBA00001971"/>
    </source>
</evidence>
<dbReference type="Pfam" id="PF00067">
    <property type="entry name" value="p450"/>
    <property type="match status" value="1"/>
</dbReference>
<evidence type="ECO:0000256" key="8">
    <source>
        <dbReference type="ARBA" id="ARBA00022848"/>
    </source>
</evidence>
<sequence>MDSSAFTSSKMRYMFNLINDSAEHFAEFYLKQNKDIISLEMKDAYTKATTDIIASCAFGIQCDSLNDSQNDFYVKARNAFDFSGFRKYIFFMYNTCPTVMKMLGFKIFPDDIANFFRSVINETIHVREKNGIVRPDMIHLLVEARKGKLHEDTSTTEVSFVATEKYSLNRKITNIKISNEDITAQAVIFFLGGFDITSYLMCFLAYDLAVNPDIQDKLRQEIQDTLEDYNGKVTYEALMKYLYMIISGT</sequence>
<comment type="subcellular location">
    <subcellularLocation>
        <location evidence="3">Endoplasmic reticulum membrane</location>
        <topology evidence="3">Peripheral membrane protein</topology>
    </subcellularLocation>
    <subcellularLocation>
        <location evidence="2">Microsome membrane</location>
        <topology evidence="2">Peripheral membrane protein</topology>
    </subcellularLocation>
</comment>
<keyword evidence="12" id="KW-0472">Membrane</keyword>
<keyword evidence="5" id="KW-0349">Heme</keyword>
<keyword evidence="10" id="KW-0408">Iron</keyword>
<keyword evidence="8" id="KW-0492">Microsome</keyword>
<proteinExistence type="inferred from homology"/>
<gene>
    <name evidence="14" type="primary">LOC108557448</name>
</gene>
<organism evidence="13 14">
    <name type="scientific">Nicrophorus vespilloides</name>
    <name type="common">Boreal carrion beetle</name>
    <dbReference type="NCBI Taxonomy" id="110193"/>
    <lineage>
        <taxon>Eukaryota</taxon>
        <taxon>Metazoa</taxon>
        <taxon>Ecdysozoa</taxon>
        <taxon>Arthropoda</taxon>
        <taxon>Hexapoda</taxon>
        <taxon>Insecta</taxon>
        <taxon>Pterygota</taxon>
        <taxon>Neoptera</taxon>
        <taxon>Endopterygota</taxon>
        <taxon>Coleoptera</taxon>
        <taxon>Polyphaga</taxon>
        <taxon>Staphyliniformia</taxon>
        <taxon>Silphidae</taxon>
        <taxon>Nicrophorinae</taxon>
        <taxon>Nicrophorus</taxon>
    </lineage>
</organism>
<accession>A0ABM1M4E4</accession>
<evidence type="ECO:0000256" key="9">
    <source>
        <dbReference type="ARBA" id="ARBA00023002"/>
    </source>
</evidence>
<dbReference type="RefSeq" id="XP_017769444.1">
    <property type="nucleotide sequence ID" value="XM_017913955.1"/>
</dbReference>
<dbReference type="InterPro" id="IPR050476">
    <property type="entry name" value="Insect_CytP450_Detox"/>
</dbReference>